<sequence>MRLKIVRTSSLWKDVAQLASDDRIMVEVTPEAVDYIREKGATEVTVMLAKSGGC</sequence>
<organism evidence="1 2">
    <name type="scientific">Acidaminobacter hydrogenoformans DSM 2784</name>
    <dbReference type="NCBI Taxonomy" id="1120920"/>
    <lineage>
        <taxon>Bacteria</taxon>
        <taxon>Bacillati</taxon>
        <taxon>Bacillota</taxon>
        <taxon>Clostridia</taxon>
        <taxon>Peptostreptococcales</taxon>
        <taxon>Acidaminobacteraceae</taxon>
        <taxon>Acidaminobacter</taxon>
    </lineage>
</organism>
<protein>
    <submittedName>
        <fullName evidence="1">Uncharacterized protein</fullName>
    </submittedName>
</protein>
<dbReference type="EMBL" id="FMWL01000004">
    <property type="protein sequence ID" value="SCZ78406.1"/>
    <property type="molecule type" value="Genomic_DNA"/>
</dbReference>
<evidence type="ECO:0000313" key="2">
    <source>
        <dbReference type="Proteomes" id="UP000199208"/>
    </source>
</evidence>
<name>A0A1G5RWI2_9FIRM</name>
<proteinExistence type="predicted"/>
<dbReference type="AlphaFoldDB" id="A0A1G5RWI2"/>
<accession>A0A1G5RWI2</accession>
<reference evidence="1 2" key="1">
    <citation type="submission" date="2016-10" db="EMBL/GenBank/DDBJ databases">
        <authorList>
            <person name="de Groot N.N."/>
        </authorList>
    </citation>
    <scope>NUCLEOTIDE SEQUENCE [LARGE SCALE GENOMIC DNA]</scope>
    <source>
        <strain evidence="1 2">DSM 2784</strain>
    </source>
</reference>
<dbReference type="Proteomes" id="UP000199208">
    <property type="component" value="Unassembled WGS sequence"/>
</dbReference>
<dbReference type="STRING" id="1120920.SAMN03080599_01250"/>
<keyword evidence="2" id="KW-1185">Reference proteome</keyword>
<evidence type="ECO:0000313" key="1">
    <source>
        <dbReference type="EMBL" id="SCZ78406.1"/>
    </source>
</evidence>
<gene>
    <name evidence="1" type="ORF">SAMN03080599_01250</name>
</gene>